<evidence type="ECO:0000313" key="2">
    <source>
        <dbReference type="Proteomes" id="UP000821845"/>
    </source>
</evidence>
<protein>
    <submittedName>
        <fullName evidence="1">Uncharacterized protein</fullName>
    </submittedName>
</protein>
<sequence length="68" mass="7698">METDTENICCHSIPKVRAGTVGMECITSHPTFVGRIVNVYGIEVNYLNMIAIHRKEIDAVDIHMCRHN</sequence>
<dbReference type="Proteomes" id="UP000821845">
    <property type="component" value="Chromosome 4"/>
</dbReference>
<comment type="caution">
    <text evidence="1">The sequence shown here is derived from an EMBL/GenBank/DDBJ whole genome shotgun (WGS) entry which is preliminary data.</text>
</comment>
<organism evidence="1 2">
    <name type="scientific">Hyalomma asiaticum</name>
    <name type="common">Tick</name>
    <dbReference type="NCBI Taxonomy" id="266040"/>
    <lineage>
        <taxon>Eukaryota</taxon>
        <taxon>Metazoa</taxon>
        <taxon>Ecdysozoa</taxon>
        <taxon>Arthropoda</taxon>
        <taxon>Chelicerata</taxon>
        <taxon>Arachnida</taxon>
        <taxon>Acari</taxon>
        <taxon>Parasitiformes</taxon>
        <taxon>Ixodida</taxon>
        <taxon>Ixodoidea</taxon>
        <taxon>Ixodidae</taxon>
        <taxon>Hyalomminae</taxon>
        <taxon>Hyalomma</taxon>
    </lineage>
</organism>
<reference evidence="1" key="1">
    <citation type="submission" date="2020-05" db="EMBL/GenBank/DDBJ databases">
        <title>Large-scale comparative analyses of tick genomes elucidate their genetic diversity and vector capacities.</title>
        <authorList>
            <person name="Jia N."/>
            <person name="Wang J."/>
            <person name="Shi W."/>
            <person name="Du L."/>
            <person name="Sun Y."/>
            <person name="Zhan W."/>
            <person name="Jiang J."/>
            <person name="Wang Q."/>
            <person name="Zhang B."/>
            <person name="Ji P."/>
            <person name="Sakyi L.B."/>
            <person name="Cui X."/>
            <person name="Yuan T."/>
            <person name="Jiang B."/>
            <person name="Yang W."/>
            <person name="Lam T.T.-Y."/>
            <person name="Chang Q."/>
            <person name="Ding S."/>
            <person name="Wang X."/>
            <person name="Zhu J."/>
            <person name="Ruan X."/>
            <person name="Zhao L."/>
            <person name="Wei J."/>
            <person name="Que T."/>
            <person name="Du C."/>
            <person name="Cheng J."/>
            <person name="Dai P."/>
            <person name="Han X."/>
            <person name="Huang E."/>
            <person name="Gao Y."/>
            <person name="Liu J."/>
            <person name="Shao H."/>
            <person name="Ye R."/>
            <person name="Li L."/>
            <person name="Wei W."/>
            <person name="Wang X."/>
            <person name="Wang C."/>
            <person name="Yang T."/>
            <person name="Huo Q."/>
            <person name="Li W."/>
            <person name="Guo W."/>
            <person name="Chen H."/>
            <person name="Zhou L."/>
            <person name="Ni X."/>
            <person name="Tian J."/>
            <person name="Zhou Y."/>
            <person name="Sheng Y."/>
            <person name="Liu T."/>
            <person name="Pan Y."/>
            <person name="Xia L."/>
            <person name="Li J."/>
            <person name="Zhao F."/>
            <person name="Cao W."/>
        </authorList>
    </citation>
    <scope>NUCLEOTIDE SEQUENCE</scope>
    <source>
        <strain evidence="1">Hyas-2018</strain>
    </source>
</reference>
<name>A0ACB7SFJ3_HYAAI</name>
<accession>A0ACB7SFJ3</accession>
<dbReference type="EMBL" id="CM023484">
    <property type="protein sequence ID" value="KAH6932669.1"/>
    <property type="molecule type" value="Genomic_DNA"/>
</dbReference>
<proteinExistence type="predicted"/>
<keyword evidence="2" id="KW-1185">Reference proteome</keyword>
<evidence type="ECO:0000313" key="1">
    <source>
        <dbReference type="EMBL" id="KAH6932669.1"/>
    </source>
</evidence>
<gene>
    <name evidence="1" type="ORF">HPB50_008543</name>
</gene>